<evidence type="ECO:0000259" key="2">
    <source>
        <dbReference type="Pfam" id="PF23598"/>
    </source>
</evidence>
<dbReference type="AlphaFoldDB" id="A0A2T7A9V4"/>
<proteinExistence type="predicted"/>
<evidence type="ECO:0000313" key="3">
    <source>
        <dbReference type="EMBL" id="PUV26723.1"/>
    </source>
</evidence>
<evidence type="ECO:0000256" key="1">
    <source>
        <dbReference type="ARBA" id="ARBA00022737"/>
    </source>
</evidence>
<organism evidence="3">
    <name type="scientific">Panicum hallii</name>
    <dbReference type="NCBI Taxonomy" id="206008"/>
    <lineage>
        <taxon>Eukaryota</taxon>
        <taxon>Viridiplantae</taxon>
        <taxon>Streptophyta</taxon>
        <taxon>Embryophyta</taxon>
        <taxon>Tracheophyta</taxon>
        <taxon>Spermatophyta</taxon>
        <taxon>Magnoliopsida</taxon>
        <taxon>Liliopsida</taxon>
        <taxon>Poales</taxon>
        <taxon>Poaceae</taxon>
        <taxon>PACMAD clade</taxon>
        <taxon>Panicoideae</taxon>
        <taxon>Panicodae</taxon>
        <taxon>Paniceae</taxon>
        <taxon>Panicinae</taxon>
        <taxon>Panicum</taxon>
        <taxon>Panicum sect. Panicum</taxon>
    </lineage>
</organism>
<protein>
    <recommendedName>
        <fullName evidence="2">Disease resistance R13L4/SHOC-2-like LRR domain-containing protein</fullName>
    </recommendedName>
</protein>
<gene>
    <name evidence="3" type="ORF">PAHAL_J035700</name>
</gene>
<name>A0A2T7A9V4_9POAL</name>
<dbReference type="EMBL" id="KZ794506">
    <property type="protein sequence ID" value="PUV26723.1"/>
    <property type="molecule type" value="Genomic_DNA"/>
</dbReference>
<dbReference type="Gramene" id="PUV26723">
    <property type="protein sequence ID" value="PUV26723"/>
    <property type="gene ID" value="PAHAL_J035700"/>
</dbReference>
<dbReference type="InterPro" id="IPR055414">
    <property type="entry name" value="LRR_R13L4/SHOC2-like"/>
</dbReference>
<keyword evidence="1" id="KW-0677">Repeat</keyword>
<accession>A0A2T7A9V4</accession>
<feature type="domain" description="Disease resistance R13L4/SHOC-2-like LRR" evidence="2">
    <location>
        <begin position="9"/>
        <end position="82"/>
    </location>
</feature>
<dbReference type="Pfam" id="PF23598">
    <property type="entry name" value="LRR_14"/>
    <property type="match status" value="2"/>
</dbReference>
<dbReference type="Proteomes" id="UP000243499">
    <property type="component" value="Unassembled WGS sequence"/>
</dbReference>
<sequence length="183" mass="20633">MLRHPHRSIGGLDTWVAPRRLRDLVTQYSCWFSTLPAWVNPSLVPDLTCLTIAVRELHQGDLEILGRLPALHYVNLEVDNKNLGILQGFVVGAEAMPRLRELRLWPLFYVREARGMASSDGGLDFGLGNLLSLQEVKIEILRAGATKEEAEQAMVPLTHVASIQMKNSEPEKRFELMQMISFS</sequence>
<feature type="domain" description="Disease resistance R13L4/SHOC-2-like LRR" evidence="2">
    <location>
        <begin position="92"/>
        <end position="164"/>
    </location>
</feature>
<reference evidence="3" key="1">
    <citation type="submission" date="2018-04" db="EMBL/GenBank/DDBJ databases">
        <title>WGS assembly of Panicum hallii.</title>
        <authorList>
            <person name="Lovell J."/>
            <person name="Jenkins J."/>
            <person name="Lowry D."/>
            <person name="Mamidi S."/>
            <person name="Sreedasyam A."/>
            <person name="Weng X."/>
            <person name="Barry K."/>
            <person name="Bonette J."/>
            <person name="Campitelli B."/>
            <person name="Daum C."/>
            <person name="Gordon S."/>
            <person name="Gould B."/>
            <person name="Lipzen A."/>
            <person name="Macqueen A."/>
            <person name="Palacio-Mejia J."/>
            <person name="Plott C."/>
            <person name="Shakirov E."/>
            <person name="Shu S."/>
            <person name="Yoshinaga Y."/>
            <person name="Zane M."/>
            <person name="Rokhsar D."/>
            <person name="Grimwood J."/>
            <person name="Schmutz J."/>
            <person name="Juenger T."/>
        </authorList>
    </citation>
    <scope>NUCLEOTIDE SEQUENCE [LARGE SCALE GENOMIC DNA]</scope>
    <source>
        <strain evidence="3">FIL2</strain>
    </source>
</reference>